<dbReference type="AlphaFoldDB" id="A0AAD6S202"/>
<accession>A0AAD6S202</accession>
<evidence type="ECO:0000313" key="2">
    <source>
        <dbReference type="EMBL" id="KAJ7019142.1"/>
    </source>
</evidence>
<protein>
    <submittedName>
        <fullName evidence="2">Uncharacterized protein</fullName>
    </submittedName>
</protein>
<organism evidence="2 3">
    <name type="scientific">Mycena alexandri</name>
    <dbReference type="NCBI Taxonomy" id="1745969"/>
    <lineage>
        <taxon>Eukaryota</taxon>
        <taxon>Fungi</taxon>
        <taxon>Dikarya</taxon>
        <taxon>Basidiomycota</taxon>
        <taxon>Agaricomycotina</taxon>
        <taxon>Agaricomycetes</taxon>
        <taxon>Agaricomycetidae</taxon>
        <taxon>Agaricales</taxon>
        <taxon>Marasmiineae</taxon>
        <taxon>Mycenaceae</taxon>
        <taxon>Mycena</taxon>
    </lineage>
</organism>
<reference evidence="2" key="1">
    <citation type="submission" date="2023-03" db="EMBL/GenBank/DDBJ databases">
        <title>Massive genome expansion in bonnet fungi (Mycena s.s.) driven by repeated elements and novel gene families across ecological guilds.</title>
        <authorList>
            <consortium name="Lawrence Berkeley National Laboratory"/>
            <person name="Harder C.B."/>
            <person name="Miyauchi S."/>
            <person name="Viragh M."/>
            <person name="Kuo A."/>
            <person name="Thoen E."/>
            <person name="Andreopoulos B."/>
            <person name="Lu D."/>
            <person name="Skrede I."/>
            <person name="Drula E."/>
            <person name="Henrissat B."/>
            <person name="Morin E."/>
            <person name="Kohler A."/>
            <person name="Barry K."/>
            <person name="LaButti K."/>
            <person name="Morin E."/>
            <person name="Salamov A."/>
            <person name="Lipzen A."/>
            <person name="Mereny Z."/>
            <person name="Hegedus B."/>
            <person name="Baldrian P."/>
            <person name="Stursova M."/>
            <person name="Weitz H."/>
            <person name="Taylor A."/>
            <person name="Grigoriev I.V."/>
            <person name="Nagy L.G."/>
            <person name="Martin F."/>
            <person name="Kauserud H."/>
        </authorList>
    </citation>
    <scope>NUCLEOTIDE SEQUENCE</scope>
    <source>
        <strain evidence="2">CBHHK200</strain>
    </source>
</reference>
<feature type="region of interest" description="Disordered" evidence="1">
    <location>
        <begin position="1"/>
        <end position="55"/>
    </location>
</feature>
<name>A0AAD6S202_9AGAR</name>
<keyword evidence="3" id="KW-1185">Reference proteome</keyword>
<evidence type="ECO:0000313" key="3">
    <source>
        <dbReference type="Proteomes" id="UP001218188"/>
    </source>
</evidence>
<sequence length="283" mass="30881">MTGARPLTADKSASSSSPQRQRQRQCAGSSLDNAGISLLEESTRDSPQARARAPAGASSMHFLSIYPHPRSPSLSLPHPRSTLLPLAASAQARCSPSSSSHVVCPRAYCRTTHPRPSRLHQVPGAVSRADAGCSCGSCSARTREPSLRGLVPVRAIHADSASAPYRCCCTFSSRTPIRSHPVLFLLRTQFSVVKLYAGSIELKGTWEAYYLESRLCELEGTWEERVKEEMIRAVNQKKKQVSLDSNKENGNETGTYLQFKLNNLKFNLANIAARHTGEAELST</sequence>
<proteinExistence type="predicted"/>
<dbReference type="EMBL" id="JARJCM010000305">
    <property type="protein sequence ID" value="KAJ7019142.1"/>
    <property type="molecule type" value="Genomic_DNA"/>
</dbReference>
<evidence type="ECO:0000256" key="1">
    <source>
        <dbReference type="SAM" id="MobiDB-lite"/>
    </source>
</evidence>
<comment type="caution">
    <text evidence="2">The sequence shown here is derived from an EMBL/GenBank/DDBJ whole genome shotgun (WGS) entry which is preliminary data.</text>
</comment>
<dbReference type="Proteomes" id="UP001218188">
    <property type="component" value="Unassembled WGS sequence"/>
</dbReference>
<gene>
    <name evidence="2" type="ORF">C8F04DRAFT_1324226</name>
</gene>